<sequence length="252" mass="28043">MQLSIWPDDVDDNALDDIYNEFPVQESRYIDYWLKAKEAMRSLLGKPEGRRLQQYLTAGSDPLAEYNYWDNTLSVSLTALRMPLFSPNATQAINYAGLGALFARALVQAFDLKTREHIPFRRAMECAHGAQGVTLSSADDRTPLMMKDTERALEERLACTDPAAELTSAAFFRSAWRSTSVPRGLEVSGVARPAAQVFFMAQCRMMCGNAKSPFCAHAIRRVDAFAKAFGCKEEPPTVADKDGRSASCLFFT</sequence>
<organism evidence="1 2">
    <name type="scientific">Amblyomma americanum</name>
    <name type="common">Lone star tick</name>
    <dbReference type="NCBI Taxonomy" id="6943"/>
    <lineage>
        <taxon>Eukaryota</taxon>
        <taxon>Metazoa</taxon>
        <taxon>Ecdysozoa</taxon>
        <taxon>Arthropoda</taxon>
        <taxon>Chelicerata</taxon>
        <taxon>Arachnida</taxon>
        <taxon>Acari</taxon>
        <taxon>Parasitiformes</taxon>
        <taxon>Ixodida</taxon>
        <taxon>Ixodoidea</taxon>
        <taxon>Ixodidae</taxon>
        <taxon>Amblyomminae</taxon>
        <taxon>Amblyomma</taxon>
    </lineage>
</organism>
<dbReference type="EMBL" id="JARKHS020018429">
    <property type="protein sequence ID" value="KAK8772348.1"/>
    <property type="molecule type" value="Genomic_DNA"/>
</dbReference>
<dbReference type="SUPFAM" id="SSF55486">
    <property type="entry name" value="Metalloproteases ('zincins'), catalytic domain"/>
    <property type="match status" value="1"/>
</dbReference>
<gene>
    <name evidence="1" type="ORF">V5799_024408</name>
</gene>
<accession>A0AAQ4ECN2</accession>
<dbReference type="Proteomes" id="UP001321473">
    <property type="component" value="Unassembled WGS sequence"/>
</dbReference>
<dbReference type="GO" id="GO:0004222">
    <property type="term" value="F:metalloendopeptidase activity"/>
    <property type="evidence" value="ECO:0007669"/>
    <property type="project" value="InterPro"/>
</dbReference>
<reference evidence="1 2" key="1">
    <citation type="journal article" date="2023" name="Arcadia Sci">
        <title>De novo assembly of a long-read Amblyomma americanum tick genome.</title>
        <authorList>
            <person name="Chou S."/>
            <person name="Poskanzer K.E."/>
            <person name="Rollins M."/>
            <person name="Thuy-Boun P.S."/>
        </authorList>
    </citation>
    <scope>NUCLEOTIDE SEQUENCE [LARGE SCALE GENOMIC DNA]</scope>
    <source>
        <strain evidence="1">F_SG_1</strain>
        <tissue evidence="1">Salivary glands</tissue>
    </source>
</reference>
<evidence type="ECO:0000313" key="2">
    <source>
        <dbReference type="Proteomes" id="UP001321473"/>
    </source>
</evidence>
<evidence type="ECO:0000313" key="1">
    <source>
        <dbReference type="EMBL" id="KAK8772348.1"/>
    </source>
</evidence>
<dbReference type="InterPro" id="IPR000718">
    <property type="entry name" value="Peptidase_M13"/>
</dbReference>
<dbReference type="Gene3D" id="3.40.390.10">
    <property type="entry name" value="Collagenase (Catalytic Domain)"/>
    <property type="match status" value="1"/>
</dbReference>
<protein>
    <submittedName>
        <fullName evidence="1">Uncharacterized protein</fullName>
    </submittedName>
</protein>
<comment type="caution">
    <text evidence="1">The sequence shown here is derived from an EMBL/GenBank/DDBJ whole genome shotgun (WGS) entry which is preliminary data.</text>
</comment>
<keyword evidence="2" id="KW-1185">Reference proteome</keyword>
<name>A0AAQ4ECN2_AMBAM</name>
<dbReference type="GO" id="GO:0006508">
    <property type="term" value="P:proteolysis"/>
    <property type="evidence" value="ECO:0007669"/>
    <property type="project" value="InterPro"/>
</dbReference>
<dbReference type="InterPro" id="IPR024079">
    <property type="entry name" value="MetalloPept_cat_dom_sf"/>
</dbReference>
<dbReference type="PROSITE" id="PS51885">
    <property type="entry name" value="NEPRILYSIN"/>
    <property type="match status" value="1"/>
</dbReference>
<dbReference type="AlphaFoldDB" id="A0AAQ4ECN2"/>
<proteinExistence type="predicted"/>